<feature type="active site" description="Proton acceptor" evidence="4">
    <location>
        <position position="72"/>
    </location>
</feature>
<dbReference type="Gene3D" id="3.90.950.10">
    <property type="match status" value="1"/>
</dbReference>
<reference evidence="5 6" key="1">
    <citation type="submission" date="2020-08" db="EMBL/GenBank/DDBJ databases">
        <title>Oceanospirillum sp. nov. isolated from marine sediment.</title>
        <authorList>
            <person name="Ji X."/>
        </authorList>
    </citation>
    <scope>NUCLEOTIDE SEQUENCE [LARGE SCALE GENOMIC DNA]</scope>
    <source>
        <strain evidence="5 6">D5</strain>
    </source>
</reference>
<dbReference type="InterPro" id="IPR003697">
    <property type="entry name" value="Maf-like"/>
</dbReference>
<proteinExistence type="inferred from homology"/>
<accession>A0A839IM11</accession>
<dbReference type="AlphaFoldDB" id="A0A839IM11"/>
<dbReference type="GO" id="GO:0009117">
    <property type="term" value="P:nucleotide metabolic process"/>
    <property type="evidence" value="ECO:0007669"/>
    <property type="project" value="UniProtKB-KW"/>
</dbReference>
<evidence type="ECO:0000313" key="5">
    <source>
        <dbReference type="EMBL" id="MBB1485734.1"/>
    </source>
</evidence>
<comment type="similarity">
    <text evidence="4">Belongs to the Maf family. YhdE subfamily.</text>
</comment>
<feature type="site" description="Important for substrate specificity" evidence="4">
    <location>
        <position position="14"/>
    </location>
</feature>
<dbReference type="NCBIfam" id="TIGR00172">
    <property type="entry name" value="maf"/>
    <property type="match status" value="1"/>
</dbReference>
<dbReference type="SUPFAM" id="SSF52972">
    <property type="entry name" value="ITPase-like"/>
    <property type="match status" value="1"/>
</dbReference>
<feature type="site" description="Important for substrate specificity" evidence="4">
    <location>
        <position position="155"/>
    </location>
</feature>
<gene>
    <name evidence="5" type="primary">maf</name>
    <name evidence="5" type="ORF">H4O21_03805</name>
</gene>
<comment type="function">
    <text evidence="4">Nucleoside triphosphate pyrophosphatase that hydrolyzes dTTP and UTP. May have a dual role in cell division arrest and in preventing the incorporation of modified nucleotides into cellular nucleic acids.</text>
</comment>
<comment type="catalytic activity">
    <reaction evidence="4">
        <text>UTP + H2O = UMP + diphosphate + H(+)</text>
        <dbReference type="Rhea" id="RHEA:29395"/>
        <dbReference type="ChEBI" id="CHEBI:15377"/>
        <dbReference type="ChEBI" id="CHEBI:15378"/>
        <dbReference type="ChEBI" id="CHEBI:33019"/>
        <dbReference type="ChEBI" id="CHEBI:46398"/>
        <dbReference type="ChEBI" id="CHEBI:57865"/>
        <dbReference type="EC" id="3.6.1.9"/>
    </reaction>
</comment>
<dbReference type="EC" id="3.6.1.9" evidence="4"/>
<dbReference type="Pfam" id="PF02545">
    <property type="entry name" value="Maf"/>
    <property type="match status" value="1"/>
</dbReference>
<dbReference type="PANTHER" id="PTHR43213:SF5">
    <property type="entry name" value="BIFUNCTIONAL DTTP_UTP PYROPHOSPHATASE_METHYLTRANSFERASE PROTEIN-RELATED"/>
    <property type="match status" value="1"/>
</dbReference>
<organism evidence="5 6">
    <name type="scientific">Oceanospirillum sediminis</name>
    <dbReference type="NCBI Taxonomy" id="2760088"/>
    <lineage>
        <taxon>Bacteria</taxon>
        <taxon>Pseudomonadati</taxon>
        <taxon>Pseudomonadota</taxon>
        <taxon>Gammaproteobacteria</taxon>
        <taxon>Oceanospirillales</taxon>
        <taxon>Oceanospirillaceae</taxon>
        <taxon>Oceanospirillum</taxon>
    </lineage>
</organism>
<dbReference type="EMBL" id="JACJFM010000003">
    <property type="protein sequence ID" value="MBB1485734.1"/>
    <property type="molecule type" value="Genomic_DNA"/>
</dbReference>
<comment type="caution">
    <text evidence="5">The sequence shown here is derived from an EMBL/GenBank/DDBJ whole genome shotgun (WGS) entry which is preliminary data.</text>
</comment>
<evidence type="ECO:0000256" key="1">
    <source>
        <dbReference type="ARBA" id="ARBA00001968"/>
    </source>
</evidence>
<evidence type="ECO:0000256" key="2">
    <source>
        <dbReference type="ARBA" id="ARBA00022801"/>
    </source>
</evidence>
<dbReference type="HAMAP" id="MF_00528">
    <property type="entry name" value="Maf"/>
    <property type="match status" value="1"/>
</dbReference>
<keyword evidence="6" id="KW-1185">Reference proteome</keyword>
<name>A0A839IM11_9GAMM</name>
<comment type="subcellular location">
    <subcellularLocation>
        <location evidence="4">Cytoplasm</location>
    </subcellularLocation>
</comment>
<protein>
    <recommendedName>
        <fullName evidence="4">dTTP/UTP pyrophosphatase</fullName>
        <shortName evidence="4">dTTPase/UTPase</shortName>
        <ecNumber evidence="4">3.6.1.9</ecNumber>
    </recommendedName>
    <alternativeName>
        <fullName evidence="4">Nucleoside triphosphate pyrophosphatase</fullName>
    </alternativeName>
    <alternativeName>
        <fullName evidence="4">Nucleotide pyrophosphatase</fullName>
        <shortName evidence="4">Nucleotide PPase</shortName>
    </alternativeName>
</protein>
<keyword evidence="3 4" id="KW-0546">Nucleotide metabolism</keyword>
<evidence type="ECO:0000256" key="3">
    <source>
        <dbReference type="ARBA" id="ARBA00023080"/>
    </source>
</evidence>
<dbReference type="PANTHER" id="PTHR43213">
    <property type="entry name" value="BIFUNCTIONAL DTTP/UTP PYROPHOSPHATASE/METHYLTRANSFERASE PROTEIN-RELATED"/>
    <property type="match status" value="1"/>
</dbReference>
<dbReference type="Proteomes" id="UP000565262">
    <property type="component" value="Unassembled WGS sequence"/>
</dbReference>
<keyword evidence="4" id="KW-0963">Cytoplasm</keyword>
<evidence type="ECO:0000313" key="6">
    <source>
        <dbReference type="Proteomes" id="UP000565262"/>
    </source>
</evidence>
<dbReference type="RefSeq" id="WP_182807516.1">
    <property type="nucleotide sequence ID" value="NZ_JACJFM010000003.1"/>
</dbReference>
<comment type="catalytic activity">
    <reaction evidence="4">
        <text>dTTP + H2O = dTMP + diphosphate + H(+)</text>
        <dbReference type="Rhea" id="RHEA:28534"/>
        <dbReference type="ChEBI" id="CHEBI:15377"/>
        <dbReference type="ChEBI" id="CHEBI:15378"/>
        <dbReference type="ChEBI" id="CHEBI:33019"/>
        <dbReference type="ChEBI" id="CHEBI:37568"/>
        <dbReference type="ChEBI" id="CHEBI:63528"/>
        <dbReference type="EC" id="3.6.1.9"/>
    </reaction>
</comment>
<sequence>MSAFDLCLASASPRRMALLQQLGLQCLQYPVDLDESVLPHESAEQYVLRLAREKAQAGLTQSGTHLPVLGSDTCVVFDQQILGKPVDEEDALRMLMMLSGQTHQVMTGVAVCDQEQIHSVLSITEVTFRQVTPSECRQYWKTGEPADKAGGYAIQGLAAVFVQSVAGSYSNVVGLPLYETAELLKNYNIQILDA</sequence>
<dbReference type="GO" id="GO:0047429">
    <property type="term" value="F:nucleoside triphosphate diphosphatase activity"/>
    <property type="evidence" value="ECO:0007669"/>
    <property type="project" value="UniProtKB-EC"/>
</dbReference>
<feature type="site" description="Important for substrate specificity" evidence="4">
    <location>
        <position position="73"/>
    </location>
</feature>
<dbReference type="InterPro" id="IPR029001">
    <property type="entry name" value="ITPase-like_fam"/>
</dbReference>
<evidence type="ECO:0000256" key="4">
    <source>
        <dbReference type="HAMAP-Rule" id="MF_00528"/>
    </source>
</evidence>
<dbReference type="CDD" id="cd00555">
    <property type="entry name" value="Maf"/>
    <property type="match status" value="1"/>
</dbReference>
<dbReference type="PIRSF" id="PIRSF006305">
    <property type="entry name" value="Maf"/>
    <property type="match status" value="1"/>
</dbReference>
<keyword evidence="2 4" id="KW-0378">Hydrolase</keyword>
<dbReference type="GO" id="GO:0005737">
    <property type="term" value="C:cytoplasm"/>
    <property type="evidence" value="ECO:0007669"/>
    <property type="project" value="UniProtKB-SubCell"/>
</dbReference>
<comment type="caution">
    <text evidence="4">Lacks conserved residue(s) required for the propagation of feature annotation.</text>
</comment>
<comment type="cofactor">
    <cofactor evidence="1 4">
        <name>a divalent metal cation</name>
        <dbReference type="ChEBI" id="CHEBI:60240"/>
    </cofactor>
</comment>